<feature type="compositionally biased region" description="Basic residues" evidence="1">
    <location>
        <begin position="8"/>
        <end position="19"/>
    </location>
</feature>
<protein>
    <submittedName>
        <fullName evidence="2">Uncharacterized protein</fullName>
    </submittedName>
</protein>
<reference evidence="2" key="1">
    <citation type="submission" date="2018-05" db="EMBL/GenBank/DDBJ databases">
        <authorList>
            <person name="Lanie J.A."/>
            <person name="Ng W.-L."/>
            <person name="Kazmierczak K.M."/>
            <person name="Andrzejewski T.M."/>
            <person name="Davidsen T.M."/>
            <person name="Wayne K.J."/>
            <person name="Tettelin H."/>
            <person name="Glass J.I."/>
            <person name="Rusch D."/>
            <person name="Podicherti R."/>
            <person name="Tsui H.-C.T."/>
            <person name="Winkler M.E."/>
        </authorList>
    </citation>
    <scope>NUCLEOTIDE SEQUENCE</scope>
</reference>
<name>A0A382XK45_9ZZZZ</name>
<feature type="non-terminal residue" evidence="2">
    <location>
        <position position="31"/>
    </location>
</feature>
<accession>A0A382XK45</accession>
<dbReference type="EMBL" id="UINC01168123">
    <property type="protein sequence ID" value="SVD70985.1"/>
    <property type="molecule type" value="Genomic_DNA"/>
</dbReference>
<gene>
    <name evidence="2" type="ORF">METZ01_LOCUS423839</name>
</gene>
<feature type="region of interest" description="Disordered" evidence="1">
    <location>
        <begin position="1"/>
        <end position="31"/>
    </location>
</feature>
<evidence type="ECO:0000256" key="1">
    <source>
        <dbReference type="SAM" id="MobiDB-lite"/>
    </source>
</evidence>
<evidence type="ECO:0000313" key="2">
    <source>
        <dbReference type="EMBL" id="SVD70985.1"/>
    </source>
</evidence>
<proteinExistence type="predicted"/>
<sequence length="31" mass="3520">MNEVGRPHNLKSKIKKSPLKRGQNSKKAESE</sequence>
<organism evidence="2">
    <name type="scientific">marine metagenome</name>
    <dbReference type="NCBI Taxonomy" id="408172"/>
    <lineage>
        <taxon>unclassified sequences</taxon>
        <taxon>metagenomes</taxon>
        <taxon>ecological metagenomes</taxon>
    </lineage>
</organism>
<dbReference type="AlphaFoldDB" id="A0A382XK45"/>